<evidence type="ECO:0000256" key="7">
    <source>
        <dbReference type="HAMAP-Rule" id="MF_00500"/>
    </source>
</evidence>
<evidence type="ECO:0000313" key="9">
    <source>
        <dbReference type="EMBL" id="KKQ69807.1"/>
    </source>
</evidence>
<dbReference type="SUPFAM" id="SSF46992">
    <property type="entry name" value="Ribosomal protein S20"/>
    <property type="match status" value="1"/>
</dbReference>
<evidence type="ECO:0000256" key="6">
    <source>
        <dbReference type="ARBA" id="ARBA00035136"/>
    </source>
</evidence>
<dbReference type="PANTHER" id="PTHR33398:SF1">
    <property type="entry name" value="SMALL RIBOSOMAL SUBUNIT PROTEIN BS20C"/>
    <property type="match status" value="1"/>
</dbReference>
<comment type="similarity">
    <text evidence="1 7">Belongs to the bacterial ribosomal protein bS20 family.</text>
</comment>
<dbReference type="AlphaFoldDB" id="A0A0G0JT31"/>
<gene>
    <name evidence="7" type="primary">rpsT</name>
    <name evidence="9" type="ORF">US91_C0009G0010</name>
</gene>
<evidence type="ECO:0000256" key="8">
    <source>
        <dbReference type="SAM" id="MobiDB-lite"/>
    </source>
</evidence>
<feature type="region of interest" description="Disordered" evidence="8">
    <location>
        <begin position="61"/>
        <end position="88"/>
    </location>
</feature>
<feature type="compositionally biased region" description="Basic residues" evidence="8">
    <location>
        <begin position="65"/>
        <end position="88"/>
    </location>
</feature>
<name>A0A0G0JT31_9BACT</name>
<keyword evidence="5 7" id="KW-0687">Ribonucleoprotein</keyword>
<keyword evidence="4 7" id="KW-0689">Ribosomal protein</keyword>
<evidence type="ECO:0000256" key="2">
    <source>
        <dbReference type="ARBA" id="ARBA00022730"/>
    </source>
</evidence>
<proteinExistence type="inferred from homology"/>
<dbReference type="HAMAP" id="MF_00500">
    <property type="entry name" value="Ribosomal_bS20"/>
    <property type="match status" value="1"/>
</dbReference>
<keyword evidence="3 7" id="KW-0694">RNA-binding</keyword>
<dbReference type="InterPro" id="IPR002583">
    <property type="entry name" value="Ribosomal_bS20"/>
</dbReference>
<reference evidence="9 10" key="1">
    <citation type="journal article" date="2015" name="Nature">
        <title>rRNA introns, odd ribosomes, and small enigmatic genomes across a large radiation of phyla.</title>
        <authorList>
            <person name="Brown C.T."/>
            <person name="Hug L.A."/>
            <person name="Thomas B.C."/>
            <person name="Sharon I."/>
            <person name="Castelle C.J."/>
            <person name="Singh A."/>
            <person name="Wilkins M.J."/>
            <person name="Williams K.H."/>
            <person name="Banfield J.F."/>
        </authorList>
    </citation>
    <scope>NUCLEOTIDE SEQUENCE [LARGE SCALE GENOMIC DNA]</scope>
</reference>
<evidence type="ECO:0000313" key="10">
    <source>
        <dbReference type="Proteomes" id="UP000034022"/>
    </source>
</evidence>
<dbReference type="GO" id="GO:0003735">
    <property type="term" value="F:structural constituent of ribosome"/>
    <property type="evidence" value="ECO:0007669"/>
    <property type="project" value="InterPro"/>
</dbReference>
<comment type="function">
    <text evidence="7">Binds directly to 16S ribosomal RNA.</text>
</comment>
<dbReference type="GO" id="GO:0005829">
    <property type="term" value="C:cytosol"/>
    <property type="evidence" value="ECO:0007669"/>
    <property type="project" value="TreeGrafter"/>
</dbReference>
<organism evidence="9 10">
    <name type="scientific">Candidatus Falkowbacteria bacterium GW2011_GWE1_38_31</name>
    <dbReference type="NCBI Taxonomy" id="1618638"/>
    <lineage>
        <taxon>Bacteria</taxon>
        <taxon>Candidatus Falkowiibacteriota</taxon>
    </lineage>
</organism>
<dbReference type="NCBIfam" id="TIGR00029">
    <property type="entry name" value="S20"/>
    <property type="match status" value="1"/>
</dbReference>
<keyword evidence="2 7" id="KW-0699">rRNA-binding</keyword>
<dbReference type="GO" id="GO:0006412">
    <property type="term" value="P:translation"/>
    <property type="evidence" value="ECO:0007669"/>
    <property type="project" value="UniProtKB-UniRule"/>
</dbReference>
<dbReference type="InterPro" id="IPR036510">
    <property type="entry name" value="Ribosomal_bS20_sf"/>
</dbReference>
<dbReference type="PANTHER" id="PTHR33398">
    <property type="entry name" value="30S RIBOSOMAL PROTEIN S20"/>
    <property type="match status" value="1"/>
</dbReference>
<evidence type="ECO:0000256" key="3">
    <source>
        <dbReference type="ARBA" id="ARBA00022884"/>
    </source>
</evidence>
<comment type="caution">
    <text evidence="9">The sequence shown here is derived from an EMBL/GenBank/DDBJ whole genome shotgun (WGS) entry which is preliminary data.</text>
</comment>
<dbReference type="EMBL" id="LBUU01000009">
    <property type="protein sequence ID" value="KKQ69807.1"/>
    <property type="molecule type" value="Genomic_DNA"/>
</dbReference>
<evidence type="ECO:0000256" key="4">
    <source>
        <dbReference type="ARBA" id="ARBA00022980"/>
    </source>
</evidence>
<dbReference type="GO" id="GO:0015935">
    <property type="term" value="C:small ribosomal subunit"/>
    <property type="evidence" value="ECO:0007669"/>
    <property type="project" value="TreeGrafter"/>
</dbReference>
<evidence type="ECO:0000256" key="5">
    <source>
        <dbReference type="ARBA" id="ARBA00023274"/>
    </source>
</evidence>
<dbReference type="Proteomes" id="UP000034022">
    <property type="component" value="Unassembled WGS sequence"/>
</dbReference>
<evidence type="ECO:0000256" key="1">
    <source>
        <dbReference type="ARBA" id="ARBA00007634"/>
    </source>
</evidence>
<dbReference type="GO" id="GO:0070181">
    <property type="term" value="F:small ribosomal subunit rRNA binding"/>
    <property type="evidence" value="ECO:0007669"/>
    <property type="project" value="TreeGrafter"/>
</dbReference>
<sequence length="88" mass="10132">MPNKKSAMKELRKSVKRKFYNDKIEDNLKNLLKKSRKAIDAKDKGAKELVDKTLKALDKAAQKGVIKKNTKDRKKSRLHLKLNKSVKA</sequence>
<dbReference type="Pfam" id="PF01649">
    <property type="entry name" value="Ribosomal_S20p"/>
    <property type="match status" value="1"/>
</dbReference>
<accession>A0A0G0JT31</accession>
<dbReference type="Gene3D" id="1.20.58.110">
    <property type="entry name" value="Ribosomal protein S20"/>
    <property type="match status" value="1"/>
</dbReference>
<protein>
    <recommendedName>
        <fullName evidence="6 7">Small ribosomal subunit protein bS20</fullName>
    </recommendedName>
</protein>